<feature type="compositionally biased region" description="Basic and acidic residues" evidence="1">
    <location>
        <begin position="86"/>
        <end position="113"/>
    </location>
</feature>
<feature type="region of interest" description="Disordered" evidence="1">
    <location>
        <begin position="56"/>
        <end position="163"/>
    </location>
</feature>
<evidence type="ECO:0000313" key="3">
    <source>
        <dbReference type="Proteomes" id="UP000269721"/>
    </source>
</evidence>
<gene>
    <name evidence="2" type="ORF">BDK51DRAFT_25853</name>
</gene>
<dbReference type="EMBL" id="KZ997592">
    <property type="protein sequence ID" value="RKO87212.1"/>
    <property type="molecule type" value="Genomic_DNA"/>
</dbReference>
<organism evidence="2 3">
    <name type="scientific">Blyttiomyces helicus</name>
    <dbReference type="NCBI Taxonomy" id="388810"/>
    <lineage>
        <taxon>Eukaryota</taxon>
        <taxon>Fungi</taxon>
        <taxon>Fungi incertae sedis</taxon>
        <taxon>Chytridiomycota</taxon>
        <taxon>Chytridiomycota incertae sedis</taxon>
        <taxon>Chytridiomycetes</taxon>
        <taxon>Chytridiomycetes incertae sedis</taxon>
        <taxon>Blyttiomyces</taxon>
    </lineage>
</organism>
<evidence type="ECO:0000313" key="2">
    <source>
        <dbReference type="EMBL" id="RKO87212.1"/>
    </source>
</evidence>
<feature type="region of interest" description="Disordered" evidence="1">
    <location>
        <begin position="180"/>
        <end position="207"/>
    </location>
</feature>
<reference evidence="3" key="1">
    <citation type="journal article" date="2018" name="Nat. Microbiol.">
        <title>Leveraging single-cell genomics to expand the fungal tree of life.</title>
        <authorList>
            <person name="Ahrendt S.R."/>
            <person name="Quandt C.A."/>
            <person name="Ciobanu D."/>
            <person name="Clum A."/>
            <person name="Salamov A."/>
            <person name="Andreopoulos B."/>
            <person name="Cheng J.F."/>
            <person name="Woyke T."/>
            <person name="Pelin A."/>
            <person name="Henrissat B."/>
            <person name="Reynolds N.K."/>
            <person name="Benny G.L."/>
            <person name="Smith M.E."/>
            <person name="James T.Y."/>
            <person name="Grigoriev I.V."/>
        </authorList>
    </citation>
    <scope>NUCLEOTIDE SEQUENCE [LARGE SCALE GENOMIC DNA]</scope>
</reference>
<dbReference type="AlphaFoldDB" id="A0A4P9W5I1"/>
<feature type="compositionally biased region" description="Basic and acidic residues" evidence="1">
    <location>
        <begin position="1"/>
        <end position="15"/>
    </location>
</feature>
<name>A0A4P9W5I1_9FUNG</name>
<feature type="compositionally biased region" description="Polar residues" evidence="1">
    <location>
        <begin position="189"/>
        <end position="206"/>
    </location>
</feature>
<protein>
    <submittedName>
        <fullName evidence="2">Uncharacterized protein</fullName>
    </submittedName>
</protein>
<evidence type="ECO:0000256" key="1">
    <source>
        <dbReference type="SAM" id="MobiDB-lite"/>
    </source>
</evidence>
<keyword evidence="3" id="KW-1185">Reference proteome</keyword>
<feature type="region of interest" description="Disordered" evidence="1">
    <location>
        <begin position="1"/>
        <end position="40"/>
    </location>
</feature>
<sequence>MGDKQEHGGQRDSDSTIHFQQKTKSQEENSLGADARAVSATRRTIASFKKFGETLATRFQKSPHGQGRIRPQDPPDCRMPQFGHPHQREGNCKADRAPTPDRSEDHLLDDVRRNMHARSVANRQRRGRVRCGGKKGSGISGDEQETAHAKPLTQESTPLTCFRSSGGPEWMRACAVGRKRSDRVGLARNKNSAHTKPSTQESTPPTTLVAGAPAVRRVTMLCPALACEGVRGQTAQQLGIESQGGGRFRVFEFKRGDDVTILSMAGGRHKRQTAGRH</sequence>
<feature type="compositionally biased region" description="Polar residues" evidence="1">
    <location>
        <begin position="153"/>
        <end position="163"/>
    </location>
</feature>
<accession>A0A4P9W5I1</accession>
<proteinExistence type="predicted"/>
<feature type="compositionally biased region" description="Basic residues" evidence="1">
    <location>
        <begin position="123"/>
        <end position="133"/>
    </location>
</feature>
<dbReference type="Proteomes" id="UP000269721">
    <property type="component" value="Unassembled WGS sequence"/>
</dbReference>